<proteinExistence type="predicted"/>
<reference evidence="1" key="1">
    <citation type="submission" date="2018-06" db="EMBL/GenBank/DDBJ databases">
        <authorList>
            <person name="Zhirakovskaya E."/>
        </authorList>
    </citation>
    <scope>NUCLEOTIDE SEQUENCE</scope>
</reference>
<name>A0A3B0VGF8_9ZZZZ</name>
<organism evidence="1">
    <name type="scientific">hydrothermal vent metagenome</name>
    <dbReference type="NCBI Taxonomy" id="652676"/>
    <lineage>
        <taxon>unclassified sequences</taxon>
        <taxon>metagenomes</taxon>
        <taxon>ecological metagenomes</taxon>
    </lineage>
</organism>
<sequence length="708" mass="78723">MTLGFKVDTINITNATVSTLINIGSPQHNHNFHRPSVYDSAIDVDTVDIHNNKFADGHILETQVFNMSNDLRVSFNIKCEGLKFINNGEDRVGLWDFPNSQVISTIYNPNNNSTTMRFWVTNNLTYYENTISEVTTVRLVCFSNRIFIHREAGTPGENLTYSVVVNDPSTIVTPVINIAKSVCNNNYCIQLLGSNFNATASVQVRENVNGSGILETYAGNDIYRRTPVGSEERIQFPIRNLIQQNKFNNNGLCFKVINSNSSSNEKCFVRPVTADQPPFMGQVVESYNAGQDKEHTSYVVVGSGGNKLKIWGNVWKKIASDYTVTPSTVLKFKFRSNQQQAEINGIGFIMNGSTSAASSRTWQVYGTQTNFGKQDFHDYVSSGTDAQWKEYIIPIGESFTGQISGMVFIADEDAHVGQNVMFKSPKLVEAPDQYDDVPYRRAYDDDVRERSVSWAAGTTQQFHNFHDAGDVDWTIVHAEGNIRFRTELLGSNADTKMSVYKWISGDYHPSGDGTFINLVDVLLGSDNSSGSSEYTILNGELAVYAIKVQSRNGTFGNNTDYKLIIDTPPNAFPDQYDNVPSQRAYDDDVRERSVSWAAGTTQQFHNFHDAGDVDWTIVHAEGNIRFRTELLGSNADTKMSVYKWISGDYHPSGDGTFINLVDVLLGSDNSSGSSEYTILNGELAVYAVKVESRIGALGAGTEYKLIIE</sequence>
<gene>
    <name evidence="1" type="ORF">MNBD_GAMMA01-2026</name>
</gene>
<dbReference type="AlphaFoldDB" id="A0A3B0VGF8"/>
<evidence type="ECO:0000313" key="1">
    <source>
        <dbReference type="EMBL" id="VAW39393.1"/>
    </source>
</evidence>
<protein>
    <submittedName>
        <fullName evidence="1">Uncharacterized protein</fullName>
    </submittedName>
</protein>
<accession>A0A3B0VGF8</accession>
<dbReference type="EMBL" id="UOEW01000227">
    <property type="protein sequence ID" value="VAW39393.1"/>
    <property type="molecule type" value="Genomic_DNA"/>
</dbReference>